<evidence type="ECO:0000259" key="5">
    <source>
        <dbReference type="PROSITE" id="PS50931"/>
    </source>
</evidence>
<keyword evidence="4" id="KW-0804">Transcription</keyword>
<accession>A0A1V2H9M3</accession>
<dbReference type="Pfam" id="PF03466">
    <property type="entry name" value="LysR_substrate"/>
    <property type="match status" value="1"/>
</dbReference>
<dbReference type="Gene3D" id="3.40.190.290">
    <property type="match status" value="1"/>
</dbReference>
<dbReference type="EMBL" id="MLCO01000001">
    <property type="protein sequence ID" value="ONG59175.1"/>
    <property type="molecule type" value="Genomic_DNA"/>
</dbReference>
<dbReference type="PANTHER" id="PTHR30427:SF1">
    <property type="entry name" value="TRANSCRIPTIONAL ACTIVATOR PROTEIN LYSR"/>
    <property type="match status" value="1"/>
</dbReference>
<dbReference type="Proteomes" id="UP000188879">
    <property type="component" value="Unassembled WGS sequence"/>
</dbReference>
<organism evidence="6 7">
    <name type="scientific">Teichococcus deserti</name>
    <dbReference type="NCBI Taxonomy" id="1817963"/>
    <lineage>
        <taxon>Bacteria</taxon>
        <taxon>Pseudomonadati</taxon>
        <taxon>Pseudomonadota</taxon>
        <taxon>Alphaproteobacteria</taxon>
        <taxon>Acetobacterales</taxon>
        <taxon>Roseomonadaceae</taxon>
        <taxon>Roseomonas</taxon>
    </lineage>
</organism>
<comment type="caution">
    <text evidence="6">The sequence shown here is derived from an EMBL/GenBank/DDBJ whole genome shotgun (WGS) entry which is preliminary data.</text>
</comment>
<dbReference type="InterPro" id="IPR000847">
    <property type="entry name" value="LysR_HTH_N"/>
</dbReference>
<reference evidence="6 7" key="1">
    <citation type="submission" date="2016-10" db="EMBL/GenBank/DDBJ databases">
        <title>Draft Genome sequence of Roseomonas sp. strain M3.</title>
        <authorList>
            <person name="Subhash Y."/>
            <person name="Lee S."/>
        </authorList>
    </citation>
    <scope>NUCLEOTIDE SEQUENCE [LARGE SCALE GENOMIC DNA]</scope>
    <source>
        <strain evidence="6 7">M3</strain>
    </source>
</reference>
<dbReference type="InterPro" id="IPR036390">
    <property type="entry name" value="WH_DNA-bd_sf"/>
</dbReference>
<dbReference type="InterPro" id="IPR036388">
    <property type="entry name" value="WH-like_DNA-bd_sf"/>
</dbReference>
<sequence>MALFRQVMELGGVTAAAAALNISQPAVSKMLQQAEDRLGFRLFLRQRKRLVPTSEALSLFPEVVGALAGIELVQRLSRDLREGRGGLLSLAVTPTLAHGLAPRLVRQFRQAHPDVSLSLRAHPLQEVIRLVIDHRVELGLVMGPVGDSSVMVRDLAERELGCVLPPGHHLAGRAALTAQDLAAETLICVAPHQPVRVLLQHAFEQAGLPLAVAIEVSQSSIACALAEEGAGIAVLDGFALMSARARGAEVRPFRPRVAVQARLLQSRRRPLSRQAEGFVDLAMREL</sequence>
<evidence type="ECO:0000256" key="3">
    <source>
        <dbReference type="ARBA" id="ARBA00023125"/>
    </source>
</evidence>
<dbReference type="CDD" id="cd08415">
    <property type="entry name" value="PBP2_LysR_opines_like"/>
    <property type="match status" value="1"/>
</dbReference>
<evidence type="ECO:0000313" key="6">
    <source>
        <dbReference type="EMBL" id="ONG59175.1"/>
    </source>
</evidence>
<dbReference type="PROSITE" id="PS50931">
    <property type="entry name" value="HTH_LYSR"/>
    <property type="match status" value="1"/>
</dbReference>
<dbReference type="SUPFAM" id="SSF46785">
    <property type="entry name" value="Winged helix' DNA-binding domain"/>
    <property type="match status" value="1"/>
</dbReference>
<dbReference type="GO" id="GO:0009089">
    <property type="term" value="P:lysine biosynthetic process via diaminopimelate"/>
    <property type="evidence" value="ECO:0007669"/>
    <property type="project" value="TreeGrafter"/>
</dbReference>
<comment type="similarity">
    <text evidence="1">Belongs to the LysR transcriptional regulatory family.</text>
</comment>
<dbReference type="Pfam" id="PF00126">
    <property type="entry name" value="HTH_1"/>
    <property type="match status" value="1"/>
</dbReference>
<dbReference type="RefSeq" id="WP_076955400.1">
    <property type="nucleotide sequence ID" value="NZ_MLCO01000001.1"/>
</dbReference>
<gene>
    <name evidence="6" type="ORF">BKE38_00265</name>
</gene>
<proteinExistence type="inferred from homology"/>
<protein>
    <recommendedName>
        <fullName evidence="5">HTH lysR-type domain-containing protein</fullName>
    </recommendedName>
</protein>
<dbReference type="AlphaFoldDB" id="A0A1V2H9M3"/>
<evidence type="ECO:0000256" key="1">
    <source>
        <dbReference type="ARBA" id="ARBA00009437"/>
    </source>
</evidence>
<evidence type="ECO:0000256" key="4">
    <source>
        <dbReference type="ARBA" id="ARBA00023163"/>
    </source>
</evidence>
<dbReference type="PRINTS" id="PR00039">
    <property type="entry name" value="HTHLYSR"/>
</dbReference>
<dbReference type="InterPro" id="IPR037424">
    <property type="entry name" value="NocR_PBP2"/>
</dbReference>
<evidence type="ECO:0000256" key="2">
    <source>
        <dbReference type="ARBA" id="ARBA00023015"/>
    </source>
</evidence>
<dbReference type="InterPro" id="IPR005119">
    <property type="entry name" value="LysR_subst-bd"/>
</dbReference>
<keyword evidence="7" id="KW-1185">Reference proteome</keyword>
<dbReference type="GO" id="GO:0043565">
    <property type="term" value="F:sequence-specific DNA binding"/>
    <property type="evidence" value="ECO:0007669"/>
    <property type="project" value="TreeGrafter"/>
</dbReference>
<dbReference type="GO" id="GO:0003700">
    <property type="term" value="F:DNA-binding transcription factor activity"/>
    <property type="evidence" value="ECO:0007669"/>
    <property type="project" value="InterPro"/>
</dbReference>
<dbReference type="Gene3D" id="1.10.10.10">
    <property type="entry name" value="Winged helix-like DNA-binding domain superfamily/Winged helix DNA-binding domain"/>
    <property type="match status" value="1"/>
</dbReference>
<dbReference type="GO" id="GO:0010628">
    <property type="term" value="P:positive regulation of gene expression"/>
    <property type="evidence" value="ECO:0007669"/>
    <property type="project" value="TreeGrafter"/>
</dbReference>
<keyword evidence="2" id="KW-0805">Transcription regulation</keyword>
<name>A0A1V2H9M3_9PROT</name>
<dbReference type="SUPFAM" id="SSF53850">
    <property type="entry name" value="Periplasmic binding protein-like II"/>
    <property type="match status" value="1"/>
</dbReference>
<keyword evidence="3" id="KW-0238">DNA-binding</keyword>
<feature type="domain" description="HTH lysR-type" evidence="5">
    <location>
        <begin position="1"/>
        <end position="53"/>
    </location>
</feature>
<evidence type="ECO:0000313" key="7">
    <source>
        <dbReference type="Proteomes" id="UP000188879"/>
    </source>
</evidence>
<dbReference type="PANTHER" id="PTHR30427">
    <property type="entry name" value="TRANSCRIPTIONAL ACTIVATOR PROTEIN LYSR"/>
    <property type="match status" value="1"/>
</dbReference>